<evidence type="ECO:0000313" key="1">
    <source>
        <dbReference type="EMBL" id="SVE63237.1"/>
    </source>
</evidence>
<sequence length="37" mass="4152">MHGSLIYLNLIIHGFPFSFRTLCGGKYYFQADITVAG</sequence>
<reference evidence="1" key="1">
    <citation type="submission" date="2018-05" db="EMBL/GenBank/DDBJ databases">
        <authorList>
            <person name="Lanie J.A."/>
            <person name="Ng W.-L."/>
            <person name="Kazmierczak K.M."/>
            <person name="Andrzejewski T.M."/>
            <person name="Davidsen T.M."/>
            <person name="Wayne K.J."/>
            <person name="Tettelin H."/>
            <person name="Glass J.I."/>
            <person name="Rusch D."/>
            <person name="Podicherti R."/>
            <person name="Tsui H.-C.T."/>
            <person name="Winkler M.E."/>
        </authorList>
    </citation>
    <scope>NUCLEOTIDE SEQUENCE</scope>
</reference>
<gene>
    <name evidence="1" type="ORF">METZ01_LOCUS516091</name>
</gene>
<accession>A0A383F261</accession>
<dbReference type="AlphaFoldDB" id="A0A383F261"/>
<protein>
    <submittedName>
        <fullName evidence="1">Uncharacterized protein</fullName>
    </submittedName>
</protein>
<dbReference type="EMBL" id="UINC01230917">
    <property type="protein sequence ID" value="SVE63237.1"/>
    <property type="molecule type" value="Genomic_DNA"/>
</dbReference>
<organism evidence="1">
    <name type="scientific">marine metagenome</name>
    <dbReference type="NCBI Taxonomy" id="408172"/>
    <lineage>
        <taxon>unclassified sequences</taxon>
        <taxon>metagenomes</taxon>
        <taxon>ecological metagenomes</taxon>
    </lineage>
</organism>
<proteinExistence type="predicted"/>
<name>A0A383F261_9ZZZZ</name>